<dbReference type="InterPro" id="IPR036249">
    <property type="entry name" value="Thioredoxin-like_sf"/>
</dbReference>
<dbReference type="SUPFAM" id="SSF52833">
    <property type="entry name" value="Thioredoxin-like"/>
    <property type="match status" value="1"/>
</dbReference>
<dbReference type="InterPro" id="IPR013766">
    <property type="entry name" value="Thioredoxin_domain"/>
</dbReference>
<evidence type="ECO:0000313" key="2">
    <source>
        <dbReference type="EMBL" id="VFQ45555.1"/>
    </source>
</evidence>
<dbReference type="PROSITE" id="PS51352">
    <property type="entry name" value="THIOREDOXIN_2"/>
    <property type="match status" value="1"/>
</dbReference>
<reference evidence="2 3" key="1">
    <citation type="submission" date="2019-03" db="EMBL/GenBank/DDBJ databases">
        <authorList>
            <person name="Nijsse B."/>
        </authorList>
    </citation>
    <scope>NUCLEOTIDE SEQUENCE [LARGE SCALE GENOMIC DNA]</scope>
    <source>
        <strain evidence="2">Desulfoluna butyratoxydans MSL71</strain>
    </source>
</reference>
<protein>
    <submittedName>
        <fullName evidence="2">Thioredoxin-like fold</fullName>
    </submittedName>
</protein>
<dbReference type="Gene3D" id="3.40.30.80">
    <property type="match status" value="1"/>
</dbReference>
<dbReference type="InterPro" id="IPR012336">
    <property type="entry name" value="Thioredoxin-like_fold"/>
</dbReference>
<dbReference type="Pfam" id="PF13192">
    <property type="entry name" value="Thioredoxin_3"/>
    <property type="match status" value="1"/>
</dbReference>
<proteinExistence type="predicted"/>
<name>A0A4U8YN95_9BACT</name>
<gene>
    <name evidence="2" type="ORF">MSL71_32160</name>
</gene>
<dbReference type="AlphaFoldDB" id="A0A4U8YN95"/>
<accession>A0A4U8YN95</accession>
<dbReference type="RefSeq" id="WP_180142270.1">
    <property type="nucleotide sequence ID" value="NZ_CAADHO010000006.1"/>
</dbReference>
<dbReference type="Proteomes" id="UP000507962">
    <property type="component" value="Unassembled WGS sequence"/>
</dbReference>
<evidence type="ECO:0000313" key="3">
    <source>
        <dbReference type="Proteomes" id="UP000507962"/>
    </source>
</evidence>
<dbReference type="EMBL" id="CAADHO010000006">
    <property type="protein sequence ID" value="VFQ45555.1"/>
    <property type="molecule type" value="Genomic_DNA"/>
</dbReference>
<organism evidence="2 3">
    <name type="scientific">Desulfoluna butyratoxydans</name>
    <dbReference type="NCBI Taxonomy" id="231438"/>
    <lineage>
        <taxon>Bacteria</taxon>
        <taxon>Pseudomonadati</taxon>
        <taxon>Thermodesulfobacteriota</taxon>
        <taxon>Desulfobacteria</taxon>
        <taxon>Desulfobacterales</taxon>
        <taxon>Desulfolunaceae</taxon>
        <taxon>Desulfoluna</taxon>
    </lineage>
</organism>
<evidence type="ECO:0000259" key="1">
    <source>
        <dbReference type="PROSITE" id="PS51352"/>
    </source>
</evidence>
<sequence>MADTAPTIRSWASALSAPVALTLHTTGDAEGNEMARFGQSLADAAGEHLVLTLKKSEGPLPFFETKQGLKFFTLPGEKLLDLLLYALKGSPEAIPSSQAAPLERLALPATLDLFVAEFCPHCPRIARQLITLALANPNIRLSLYDGSLFPKEAEKRGVQAAPTLIYDGDMRWSGQFDVASAMEVVAGRAPEELSADAIRALLEEGEAARVTTMVAHAAKPFASLNTLLAHEKWSVRLGAMVVMEELAESHPAIVSETAAALLADRDALDPAALGDIVYIAGLSCDIAHLPTLRAILQGPCDDALREAVEEAIEAIEEQAS</sequence>
<feature type="domain" description="Thioredoxin" evidence="1">
    <location>
        <begin position="73"/>
        <end position="203"/>
    </location>
</feature>
<keyword evidence="3" id="KW-1185">Reference proteome</keyword>